<feature type="transmembrane region" description="Helical" evidence="7">
    <location>
        <begin position="198"/>
        <end position="217"/>
    </location>
</feature>
<feature type="transmembrane region" description="Helical" evidence="7">
    <location>
        <begin position="365"/>
        <end position="390"/>
    </location>
</feature>
<evidence type="ECO:0000256" key="1">
    <source>
        <dbReference type="ARBA" id="ARBA00004127"/>
    </source>
</evidence>
<dbReference type="OrthoDB" id="413079at2759"/>
<dbReference type="InterPro" id="IPR020846">
    <property type="entry name" value="MFS_dom"/>
</dbReference>
<dbReference type="InterPro" id="IPR011701">
    <property type="entry name" value="MFS"/>
</dbReference>
<feature type="transmembrane region" description="Helical" evidence="7">
    <location>
        <begin position="430"/>
        <end position="452"/>
    </location>
</feature>
<feature type="transmembrane region" description="Helical" evidence="7">
    <location>
        <begin position="341"/>
        <end position="359"/>
    </location>
</feature>
<gene>
    <name evidence="9" type="ORF">CANTEDRAFT_96825</name>
</gene>
<sequence length="463" mass="51331">METMEIESGSFDDFDQYNVEYKGEVLYIESKDWRKSNSLKFQIVVVLCLFTLFGLGDQAVGALIPIFQKHYHVSDLQASFLFLSAITGYILMGLLNGIIHEKIGLRGILIIGTVSLCTGFGVFSTAPPFWVMVVFASFTGTGCGVLDAACNSWVGGLIDSNQILGILHGCYGLGCLISPSLISNLLERKINPWKWNQYYRLLFWLALVMFGVSSFVFRRETAKKYSYVFDLKVGKIGKDGYELSSANDELEEDDLDKFQNASLGDSLKSKLVWTFSLFLFLYVGGEVAFGSWLISYLLRVTKVSYKMSSHIATSFWTGLMVGRTVLGFATAYYFNTELTANLTYAVGSVMGFIVFYAISFTTWHWLFFVIAFVTGVCVGPIFPTTIVSAIGILPTKYHTSGVGFICAFGGGGAAVVPFLVGLVANSSKTGLKLFPLIILLDFLFLGTWWLLITKKFLPTYVRP</sequence>
<keyword evidence="10" id="KW-1185">Reference proteome</keyword>
<comment type="subcellular location">
    <subcellularLocation>
        <location evidence="1">Endomembrane system</location>
        <topology evidence="1">Multi-pass membrane protein</topology>
    </subcellularLocation>
</comment>
<evidence type="ECO:0000256" key="6">
    <source>
        <dbReference type="ARBA" id="ARBA00023136"/>
    </source>
</evidence>
<evidence type="ECO:0000313" key="9">
    <source>
        <dbReference type="EMBL" id="EGV65719.1"/>
    </source>
</evidence>
<keyword evidence="3" id="KW-0813">Transport</keyword>
<dbReference type="AlphaFoldDB" id="G3AXX9"/>
<dbReference type="PANTHER" id="PTHR23514">
    <property type="entry name" value="BYPASS OF STOP CODON PROTEIN 6"/>
    <property type="match status" value="1"/>
</dbReference>
<reference evidence="9 10" key="1">
    <citation type="journal article" date="2011" name="Proc. Natl. Acad. Sci. U.S.A.">
        <title>Comparative genomics of xylose-fermenting fungi for enhanced biofuel production.</title>
        <authorList>
            <person name="Wohlbach D.J."/>
            <person name="Kuo A."/>
            <person name="Sato T.K."/>
            <person name="Potts K.M."/>
            <person name="Salamov A.A."/>
            <person name="LaButti K.M."/>
            <person name="Sun H."/>
            <person name="Clum A."/>
            <person name="Pangilinan J.L."/>
            <person name="Lindquist E.A."/>
            <person name="Lucas S."/>
            <person name="Lapidus A."/>
            <person name="Jin M."/>
            <person name="Gunawan C."/>
            <person name="Balan V."/>
            <person name="Dale B.E."/>
            <person name="Jeffries T.W."/>
            <person name="Zinkel R."/>
            <person name="Barry K.W."/>
            <person name="Grigoriev I.V."/>
            <person name="Gasch A.P."/>
        </authorList>
    </citation>
    <scope>NUCLEOTIDE SEQUENCE [LARGE SCALE GENOMIC DNA]</scope>
    <source>
        <strain evidence="10">ATCC 10573 / BCRC 21748 / CBS 615 / JCM 9827 / NBRC 10315 / NRRL Y-1498 / VKM Y-70</strain>
    </source>
</reference>
<feature type="transmembrane region" description="Helical" evidence="7">
    <location>
        <begin position="41"/>
        <end position="64"/>
    </location>
</feature>
<dbReference type="PROSITE" id="PS50850">
    <property type="entry name" value="MFS"/>
    <property type="match status" value="1"/>
</dbReference>
<feature type="transmembrane region" description="Helical" evidence="7">
    <location>
        <begin position="314"/>
        <end position="334"/>
    </location>
</feature>
<dbReference type="Proteomes" id="UP000000707">
    <property type="component" value="Unassembled WGS sequence"/>
</dbReference>
<feature type="transmembrane region" description="Helical" evidence="7">
    <location>
        <begin position="271"/>
        <end position="294"/>
    </location>
</feature>
<evidence type="ECO:0000256" key="7">
    <source>
        <dbReference type="SAM" id="Phobius"/>
    </source>
</evidence>
<keyword evidence="4 7" id="KW-0812">Transmembrane</keyword>
<evidence type="ECO:0000256" key="3">
    <source>
        <dbReference type="ARBA" id="ARBA00022448"/>
    </source>
</evidence>
<organism evidence="10">
    <name type="scientific">Candida tenuis (strain ATCC 10573 / BCRC 21748 / CBS 615 / JCM 9827 / NBRC 10315 / NRRL Y-1498 / VKM Y-70)</name>
    <name type="common">Yeast</name>
    <name type="synonym">Yamadazyma tenuis</name>
    <dbReference type="NCBI Taxonomy" id="590646"/>
    <lineage>
        <taxon>Eukaryota</taxon>
        <taxon>Fungi</taxon>
        <taxon>Dikarya</taxon>
        <taxon>Ascomycota</taxon>
        <taxon>Saccharomycotina</taxon>
        <taxon>Pichiomycetes</taxon>
        <taxon>Debaryomycetaceae</taxon>
        <taxon>Yamadazyma</taxon>
    </lineage>
</organism>
<dbReference type="PANTHER" id="PTHR23514:SF3">
    <property type="entry name" value="BYPASS OF STOP CODON PROTEIN 6"/>
    <property type="match status" value="1"/>
</dbReference>
<dbReference type="GO" id="GO:0012505">
    <property type="term" value="C:endomembrane system"/>
    <property type="evidence" value="ECO:0007669"/>
    <property type="project" value="UniProtKB-SubCell"/>
</dbReference>
<dbReference type="GeneID" id="18250634"/>
<dbReference type="EMBL" id="GL996512">
    <property type="protein sequence ID" value="EGV65719.1"/>
    <property type="molecule type" value="Genomic_DNA"/>
</dbReference>
<evidence type="ECO:0000313" key="10">
    <source>
        <dbReference type="Proteomes" id="UP000000707"/>
    </source>
</evidence>
<dbReference type="KEGG" id="cten:18250634"/>
<evidence type="ECO:0000259" key="8">
    <source>
        <dbReference type="PROSITE" id="PS50850"/>
    </source>
</evidence>
<evidence type="ECO:0000256" key="4">
    <source>
        <dbReference type="ARBA" id="ARBA00022692"/>
    </source>
</evidence>
<feature type="transmembrane region" description="Helical" evidence="7">
    <location>
        <begin position="103"/>
        <end position="123"/>
    </location>
</feature>
<protein>
    <submittedName>
        <fullName evidence="9">MFS general substrate transporter</fullName>
    </submittedName>
</protein>
<feature type="domain" description="Major facilitator superfamily (MFS) profile" evidence="8">
    <location>
        <begin position="42"/>
        <end position="456"/>
    </location>
</feature>
<feature type="transmembrane region" description="Helical" evidence="7">
    <location>
        <begin position="166"/>
        <end position="186"/>
    </location>
</feature>
<dbReference type="Gene3D" id="1.20.1250.20">
    <property type="entry name" value="MFS general substrate transporter like domains"/>
    <property type="match status" value="2"/>
</dbReference>
<dbReference type="HOGENOM" id="CLU_021993_0_2_1"/>
<feature type="transmembrane region" description="Helical" evidence="7">
    <location>
        <begin position="129"/>
        <end position="154"/>
    </location>
</feature>
<accession>G3AXX9</accession>
<dbReference type="eggNOG" id="ENOG502QQA7">
    <property type="taxonomic scope" value="Eukaryota"/>
</dbReference>
<keyword evidence="6 7" id="KW-0472">Membrane</keyword>
<name>G3AXX9_CANTC</name>
<dbReference type="InterPro" id="IPR051788">
    <property type="entry name" value="MFS_Transporter"/>
</dbReference>
<evidence type="ECO:0000256" key="5">
    <source>
        <dbReference type="ARBA" id="ARBA00022989"/>
    </source>
</evidence>
<dbReference type="GO" id="GO:0022857">
    <property type="term" value="F:transmembrane transporter activity"/>
    <property type="evidence" value="ECO:0007669"/>
    <property type="project" value="InterPro"/>
</dbReference>
<dbReference type="SUPFAM" id="SSF103473">
    <property type="entry name" value="MFS general substrate transporter"/>
    <property type="match status" value="1"/>
</dbReference>
<keyword evidence="5 7" id="KW-1133">Transmembrane helix</keyword>
<feature type="transmembrane region" description="Helical" evidence="7">
    <location>
        <begin position="76"/>
        <end position="96"/>
    </location>
</feature>
<proteinExistence type="inferred from homology"/>
<dbReference type="InterPro" id="IPR036259">
    <property type="entry name" value="MFS_trans_sf"/>
</dbReference>
<dbReference type="GO" id="GO:0016020">
    <property type="term" value="C:membrane"/>
    <property type="evidence" value="ECO:0007669"/>
    <property type="project" value="TreeGrafter"/>
</dbReference>
<feature type="transmembrane region" description="Helical" evidence="7">
    <location>
        <begin position="402"/>
        <end position="424"/>
    </location>
</feature>
<comment type="similarity">
    <text evidence="2">Belongs to the major facilitator superfamily.</text>
</comment>
<dbReference type="Pfam" id="PF07690">
    <property type="entry name" value="MFS_1"/>
    <property type="match status" value="1"/>
</dbReference>
<evidence type="ECO:0000256" key="2">
    <source>
        <dbReference type="ARBA" id="ARBA00008335"/>
    </source>
</evidence>